<dbReference type="InterPro" id="IPR027417">
    <property type="entry name" value="P-loop_NTPase"/>
</dbReference>
<evidence type="ECO:0000256" key="1">
    <source>
        <dbReference type="ARBA" id="ARBA00022448"/>
    </source>
</evidence>
<dbReference type="Gene3D" id="3.40.50.300">
    <property type="entry name" value="P-loop containing nucleotide triphosphate hydrolases"/>
    <property type="match status" value="1"/>
</dbReference>
<dbReference type="GO" id="GO:0005524">
    <property type="term" value="F:ATP binding"/>
    <property type="evidence" value="ECO:0007669"/>
    <property type="project" value="UniProtKB-KW"/>
</dbReference>
<proteinExistence type="predicted"/>
<dbReference type="EMBL" id="CP146369">
    <property type="protein sequence ID" value="WWT53658.1"/>
    <property type="molecule type" value="Genomic_DNA"/>
</dbReference>
<evidence type="ECO:0000259" key="4">
    <source>
        <dbReference type="PROSITE" id="PS50893"/>
    </source>
</evidence>
<sequence length="223" mass="24391">MLRVEGVSKTYDRGLIVLEDVRLHLASGEFAALVGPSGSGKSTLLNLIGLLDRPDRGEIILDGVPVSNLSRVEAARVRNYLIGFVFQSFHLLSRLTAWENVALPLLHRGVGGAERKARALAMLERVGLSDRVFHRPDQMSGGQRQRTAIARALVGEPRLILADEPTGNLDSTTGSQVIELLRSFNRDFGVTVLMITHDRDMAMLCDRVIEICDGRLLPQGDAG</sequence>
<keyword evidence="2" id="KW-0547">Nucleotide-binding</keyword>
<organism evidence="5 6">
    <name type="scientific">Brevundimonas olei</name>
    <dbReference type="NCBI Taxonomy" id="657642"/>
    <lineage>
        <taxon>Bacteria</taxon>
        <taxon>Pseudomonadati</taxon>
        <taxon>Pseudomonadota</taxon>
        <taxon>Alphaproteobacteria</taxon>
        <taxon>Caulobacterales</taxon>
        <taxon>Caulobacteraceae</taxon>
        <taxon>Brevundimonas</taxon>
    </lineage>
</organism>
<reference evidence="5 6" key="1">
    <citation type="submission" date="2024-02" db="EMBL/GenBank/DDBJ databases">
        <title>Distribution and functional of Brevundimonas-related endobacteria within Verticillium dahliae.</title>
        <authorList>
            <person name="Zeng H."/>
        </authorList>
    </citation>
    <scope>NUCLEOTIDE SEQUENCE [LARGE SCALE GENOMIC DNA]</scope>
    <source>
        <strain evidence="5 6">TRM 44200</strain>
    </source>
</reference>
<keyword evidence="6" id="KW-1185">Reference proteome</keyword>
<dbReference type="Proteomes" id="UP001363460">
    <property type="component" value="Chromosome"/>
</dbReference>
<dbReference type="Pfam" id="PF00005">
    <property type="entry name" value="ABC_tran"/>
    <property type="match status" value="1"/>
</dbReference>
<evidence type="ECO:0000256" key="2">
    <source>
        <dbReference type="ARBA" id="ARBA00022741"/>
    </source>
</evidence>
<feature type="domain" description="ABC transporter" evidence="4">
    <location>
        <begin position="2"/>
        <end position="222"/>
    </location>
</feature>
<dbReference type="RefSeq" id="WP_291782122.1">
    <property type="nucleotide sequence ID" value="NZ_CP146369.1"/>
</dbReference>
<dbReference type="PANTHER" id="PTHR24220">
    <property type="entry name" value="IMPORT ATP-BINDING PROTEIN"/>
    <property type="match status" value="1"/>
</dbReference>
<dbReference type="InterPro" id="IPR003439">
    <property type="entry name" value="ABC_transporter-like_ATP-bd"/>
</dbReference>
<dbReference type="InterPro" id="IPR003593">
    <property type="entry name" value="AAA+_ATPase"/>
</dbReference>
<accession>A0ABZ2I9F8</accession>
<dbReference type="CDD" id="cd03255">
    <property type="entry name" value="ABC_MJ0796_LolCDE_FtsE"/>
    <property type="match status" value="1"/>
</dbReference>
<evidence type="ECO:0000313" key="5">
    <source>
        <dbReference type="EMBL" id="WWT53658.1"/>
    </source>
</evidence>
<dbReference type="SMART" id="SM00382">
    <property type="entry name" value="AAA"/>
    <property type="match status" value="1"/>
</dbReference>
<dbReference type="InterPro" id="IPR017911">
    <property type="entry name" value="MacB-like_ATP-bd"/>
</dbReference>
<dbReference type="PROSITE" id="PS50893">
    <property type="entry name" value="ABC_TRANSPORTER_2"/>
    <property type="match status" value="1"/>
</dbReference>
<evidence type="ECO:0000313" key="6">
    <source>
        <dbReference type="Proteomes" id="UP001363460"/>
    </source>
</evidence>
<dbReference type="PANTHER" id="PTHR24220:SF86">
    <property type="entry name" value="ABC TRANSPORTER ABCH.1"/>
    <property type="match status" value="1"/>
</dbReference>
<keyword evidence="1" id="KW-0813">Transport</keyword>
<gene>
    <name evidence="5" type="ORF">V8J38_10350</name>
</gene>
<evidence type="ECO:0000256" key="3">
    <source>
        <dbReference type="ARBA" id="ARBA00022840"/>
    </source>
</evidence>
<name>A0ABZ2I9F8_9CAUL</name>
<dbReference type="InterPro" id="IPR015854">
    <property type="entry name" value="ABC_transpr_LolD-like"/>
</dbReference>
<dbReference type="SUPFAM" id="SSF52540">
    <property type="entry name" value="P-loop containing nucleoside triphosphate hydrolases"/>
    <property type="match status" value="1"/>
</dbReference>
<keyword evidence="3 5" id="KW-0067">ATP-binding</keyword>
<protein>
    <submittedName>
        <fullName evidence="5">ABC transporter ATP-binding protein</fullName>
    </submittedName>
</protein>